<gene>
    <name evidence="6" type="ORF">OE88DRAFT_1710206</name>
</gene>
<dbReference type="SUPFAM" id="SSF48371">
    <property type="entry name" value="ARM repeat"/>
    <property type="match status" value="1"/>
</dbReference>
<organism evidence="6 7">
    <name type="scientific">Heliocybe sulcata</name>
    <dbReference type="NCBI Taxonomy" id="5364"/>
    <lineage>
        <taxon>Eukaryota</taxon>
        <taxon>Fungi</taxon>
        <taxon>Dikarya</taxon>
        <taxon>Basidiomycota</taxon>
        <taxon>Agaricomycotina</taxon>
        <taxon>Agaricomycetes</taxon>
        <taxon>Gloeophyllales</taxon>
        <taxon>Gloeophyllaceae</taxon>
        <taxon>Heliocybe</taxon>
    </lineage>
</organism>
<evidence type="ECO:0000259" key="5">
    <source>
        <dbReference type="PROSITE" id="PS50166"/>
    </source>
</evidence>
<dbReference type="InterPro" id="IPR058669">
    <property type="entry name" value="TPR_IPO7/11-like"/>
</dbReference>
<evidence type="ECO:0000256" key="1">
    <source>
        <dbReference type="ARBA" id="ARBA00004123"/>
    </source>
</evidence>
<dbReference type="GO" id="GO:0031267">
    <property type="term" value="F:small GTPase binding"/>
    <property type="evidence" value="ECO:0007669"/>
    <property type="project" value="InterPro"/>
</dbReference>
<dbReference type="STRING" id="5364.A0A5C3NG97"/>
<accession>A0A5C3NG97</accession>
<dbReference type="Proteomes" id="UP000305948">
    <property type="component" value="Unassembled WGS sequence"/>
</dbReference>
<dbReference type="GO" id="GO:0005829">
    <property type="term" value="C:cytosol"/>
    <property type="evidence" value="ECO:0007669"/>
    <property type="project" value="TreeGrafter"/>
</dbReference>
<name>A0A5C3NG97_9AGAM</name>
<dbReference type="AlphaFoldDB" id="A0A5C3NG97"/>
<comment type="similarity">
    <text evidence="2">Belongs to the importin beta family.</text>
</comment>
<dbReference type="InterPro" id="IPR011989">
    <property type="entry name" value="ARM-like"/>
</dbReference>
<reference evidence="6 7" key="1">
    <citation type="journal article" date="2019" name="Nat. Ecol. Evol.">
        <title>Megaphylogeny resolves global patterns of mushroom evolution.</title>
        <authorList>
            <person name="Varga T."/>
            <person name="Krizsan K."/>
            <person name="Foldi C."/>
            <person name="Dima B."/>
            <person name="Sanchez-Garcia M."/>
            <person name="Sanchez-Ramirez S."/>
            <person name="Szollosi G.J."/>
            <person name="Szarkandi J.G."/>
            <person name="Papp V."/>
            <person name="Albert L."/>
            <person name="Andreopoulos W."/>
            <person name="Angelini C."/>
            <person name="Antonin V."/>
            <person name="Barry K.W."/>
            <person name="Bougher N.L."/>
            <person name="Buchanan P."/>
            <person name="Buyck B."/>
            <person name="Bense V."/>
            <person name="Catcheside P."/>
            <person name="Chovatia M."/>
            <person name="Cooper J."/>
            <person name="Damon W."/>
            <person name="Desjardin D."/>
            <person name="Finy P."/>
            <person name="Geml J."/>
            <person name="Haridas S."/>
            <person name="Hughes K."/>
            <person name="Justo A."/>
            <person name="Karasinski D."/>
            <person name="Kautmanova I."/>
            <person name="Kiss B."/>
            <person name="Kocsube S."/>
            <person name="Kotiranta H."/>
            <person name="LaButti K.M."/>
            <person name="Lechner B.E."/>
            <person name="Liimatainen K."/>
            <person name="Lipzen A."/>
            <person name="Lukacs Z."/>
            <person name="Mihaltcheva S."/>
            <person name="Morgado L.N."/>
            <person name="Niskanen T."/>
            <person name="Noordeloos M.E."/>
            <person name="Ohm R.A."/>
            <person name="Ortiz-Santana B."/>
            <person name="Ovrebo C."/>
            <person name="Racz N."/>
            <person name="Riley R."/>
            <person name="Savchenko A."/>
            <person name="Shiryaev A."/>
            <person name="Soop K."/>
            <person name="Spirin V."/>
            <person name="Szebenyi C."/>
            <person name="Tomsovsky M."/>
            <person name="Tulloss R.E."/>
            <person name="Uehling J."/>
            <person name="Grigoriev I.V."/>
            <person name="Vagvolgyi C."/>
            <person name="Papp T."/>
            <person name="Martin F.M."/>
            <person name="Miettinen O."/>
            <person name="Hibbett D.S."/>
            <person name="Nagy L.G."/>
        </authorList>
    </citation>
    <scope>NUCLEOTIDE SEQUENCE [LARGE SCALE GENOMIC DNA]</scope>
    <source>
        <strain evidence="6 7">OMC1185</strain>
    </source>
</reference>
<dbReference type="EMBL" id="ML213504">
    <property type="protein sequence ID" value="TFK55905.1"/>
    <property type="molecule type" value="Genomic_DNA"/>
</dbReference>
<feature type="domain" description="Importin N-terminal" evidence="5">
    <location>
        <begin position="36"/>
        <end position="106"/>
    </location>
</feature>
<evidence type="ECO:0000256" key="4">
    <source>
        <dbReference type="ARBA" id="ARBA00023242"/>
    </source>
</evidence>
<dbReference type="InterPro" id="IPR001494">
    <property type="entry name" value="Importin-beta_N"/>
</dbReference>
<protein>
    <submittedName>
        <fullName evidence="6">ARM repeat-containing protein</fullName>
    </submittedName>
</protein>
<dbReference type="OrthoDB" id="361693at2759"/>
<dbReference type="Pfam" id="PF03810">
    <property type="entry name" value="IBN_N"/>
    <property type="match status" value="1"/>
</dbReference>
<keyword evidence="7" id="KW-1185">Reference proteome</keyword>
<sequence length="1029" mass="116159">MRASKIPHVIQNVDPQELYDVICGASSQDPALMERSSFRLKSMLDYFGAFDALQEIAAQKSVPLPVRQQSIIQFKNAALSNWRSRRLVSDEHRVRIRQRCLSFLEEPDDMIAECNEIIVAKIARQDYPNNWNAITTQLIARYDNTLPPDAHSMTVLVRSLRLVNALLKEFGSIKMPAGVKVMATLIGDLHTEFYGYYARLGPVITSTLTPETVSQPRQTEDLTIAHLIFKCLVKMTTWLWQRPHMDEAEEKKEWLQQYFQDSSAQLQALSELRINLLVALRSANTSVDTAGRRTIDQLTRHVRLFGKLFRRFQQLDVKRFIQLPGCSELVFYYWSKVVQATDSPPEFIEDSQGAVFPVRFLVQAMVLFKENLAQWAPVRRDGSTNENVLSKEAVENAVRLLVTRFIPLNPSDLEGWMADPDEWVNEEDKENDHWEYEVRPCAERVLMTLAAQYKDYVVPLMEATFKQVISTPTTDLASVVQKEAVYCAIGRCATKLNDAIPFDQWLEHTLIPESQETNSSYPIIKRRIAWVIGKWVSDSCASPKNPMIWQVLVHLLQDRGPGSDAVVRLTAVAATRECIDNIDFDPEVFAPFLPATMKELITLLNEGDNQESKRRILNTLGVVIERSGMHIVPFLGALMDTVPGLWANAGDDWLFKGALLGTVETLIASSKEHSRPLINLVVPLVQECFTPVAKLQLEVDAYLMWQAAMRNAVSLDSIDGSRSLLELFPLAVRLQAEDLESVSKVCGIVESYVILDAPRVLQMHALDLFKAYQSTLPIALSSEQKNMLVTLRILVQIAPPQLWAEPLHVSGLFASLMKPLVDDNLAVSTLTEHIYVLARIVIADCGVFMRLMSASAGPLNTTETAVWEALLDQWWSRFDNMSEPRYRKLVAMGIANLVATGRPEVLERLPNEIFNLWLDVFGEIKEAEEQANEYNQLHNGGPQLTLFWDRAEPSESVFWEESKETPEGARRRAIFDDDPIRTTRLTTFVAARLQEAEAASGPGSVLQTSLAKADPLVVQQIQKELTSGL</sequence>
<evidence type="ECO:0000256" key="2">
    <source>
        <dbReference type="ARBA" id="ARBA00007991"/>
    </source>
</evidence>
<dbReference type="PANTHER" id="PTHR10997">
    <property type="entry name" value="IMPORTIN-7, 8, 11"/>
    <property type="match status" value="1"/>
</dbReference>
<evidence type="ECO:0000313" key="6">
    <source>
        <dbReference type="EMBL" id="TFK55905.1"/>
    </source>
</evidence>
<dbReference type="InterPro" id="IPR016024">
    <property type="entry name" value="ARM-type_fold"/>
</dbReference>
<dbReference type="Gene3D" id="1.25.10.10">
    <property type="entry name" value="Leucine-rich Repeat Variant"/>
    <property type="match status" value="1"/>
</dbReference>
<proteinExistence type="inferred from homology"/>
<keyword evidence="4" id="KW-0539">Nucleus</keyword>
<keyword evidence="3" id="KW-0813">Transport</keyword>
<evidence type="ECO:0000313" key="7">
    <source>
        <dbReference type="Proteomes" id="UP000305948"/>
    </source>
</evidence>
<dbReference type="PROSITE" id="PS50166">
    <property type="entry name" value="IMPORTIN_B_NT"/>
    <property type="match status" value="1"/>
</dbReference>
<dbReference type="GO" id="GO:0006606">
    <property type="term" value="P:protein import into nucleus"/>
    <property type="evidence" value="ECO:0007669"/>
    <property type="project" value="TreeGrafter"/>
</dbReference>
<comment type="subcellular location">
    <subcellularLocation>
        <location evidence="1">Nucleus</location>
    </subcellularLocation>
</comment>
<dbReference type="GO" id="GO:0005635">
    <property type="term" value="C:nuclear envelope"/>
    <property type="evidence" value="ECO:0007669"/>
    <property type="project" value="TreeGrafter"/>
</dbReference>
<dbReference type="PANTHER" id="PTHR10997:SF7">
    <property type="entry name" value="IMPORTIN-11"/>
    <property type="match status" value="1"/>
</dbReference>
<dbReference type="Pfam" id="PF25758">
    <property type="entry name" value="TPR_IPO11"/>
    <property type="match status" value="1"/>
</dbReference>
<evidence type="ECO:0000256" key="3">
    <source>
        <dbReference type="ARBA" id="ARBA00022448"/>
    </source>
</evidence>